<dbReference type="RefSeq" id="WP_045586099.1">
    <property type="nucleotide sequence ID" value="NZ_CP012402.1"/>
</dbReference>
<dbReference type="PROSITE" id="PS51318">
    <property type="entry name" value="TAT"/>
    <property type="match status" value="1"/>
</dbReference>
<dbReference type="PANTHER" id="PTHR42951:SF14">
    <property type="entry name" value="METALLO-BETA-LACTAMASE SUPERFAMILY PROTEIN"/>
    <property type="match status" value="1"/>
</dbReference>
<dbReference type="KEGG" id="ati:AL072_14640"/>
<protein>
    <submittedName>
        <fullName evidence="2">Beta-lactamase</fullName>
    </submittedName>
</protein>
<dbReference type="Proteomes" id="UP000069935">
    <property type="component" value="Chromosome 2"/>
</dbReference>
<dbReference type="AlphaFoldDB" id="A0AAC8VZQ0"/>
<proteinExistence type="predicted"/>
<reference evidence="3" key="1">
    <citation type="submission" date="2015-08" db="EMBL/GenBank/DDBJ databases">
        <title>Complete Genome Sequence of Azospirillum thiophilum BV-S.</title>
        <authorList>
            <person name="Fomenkov A."/>
            <person name="Vincze T."/>
            <person name="Grabovich M."/>
            <person name="Dubinina G."/>
            <person name="Orlova M."/>
            <person name="Belousova E."/>
            <person name="Roberts R.J."/>
        </authorList>
    </citation>
    <scope>NUCLEOTIDE SEQUENCE [LARGE SCALE GENOMIC DNA]</scope>
    <source>
        <strain evidence="3">BV-S</strain>
    </source>
</reference>
<keyword evidence="3" id="KW-1185">Reference proteome</keyword>
<dbReference type="InterPro" id="IPR036866">
    <property type="entry name" value="RibonucZ/Hydroxyglut_hydro"/>
</dbReference>
<dbReference type="PANTHER" id="PTHR42951">
    <property type="entry name" value="METALLO-BETA-LACTAMASE DOMAIN-CONTAINING"/>
    <property type="match status" value="1"/>
</dbReference>
<dbReference type="SUPFAM" id="SSF56281">
    <property type="entry name" value="Metallo-hydrolase/oxidoreductase"/>
    <property type="match status" value="1"/>
</dbReference>
<dbReference type="InterPro" id="IPR006311">
    <property type="entry name" value="TAT_signal"/>
</dbReference>
<dbReference type="SMART" id="SM00849">
    <property type="entry name" value="Lactamase_B"/>
    <property type="match status" value="1"/>
</dbReference>
<dbReference type="InterPro" id="IPR050855">
    <property type="entry name" value="NDM-1-like"/>
</dbReference>
<reference evidence="2 3" key="2">
    <citation type="journal article" date="2016" name="Genome Announc.">
        <title>Complete Genome Sequence of a Strain of Azospirillum thiophilum Isolated from a Sulfide Spring.</title>
        <authorList>
            <person name="Fomenkov A."/>
            <person name="Vincze T."/>
            <person name="Grabovich M."/>
            <person name="Anton B.P."/>
            <person name="Dubinina G."/>
            <person name="Orlova M."/>
            <person name="Belousova E."/>
            <person name="Roberts R.J."/>
        </authorList>
    </citation>
    <scope>NUCLEOTIDE SEQUENCE [LARGE SCALE GENOMIC DNA]</scope>
    <source>
        <strain evidence="2 3">BV-S</strain>
    </source>
</reference>
<feature type="domain" description="Metallo-beta-lactamase" evidence="1">
    <location>
        <begin position="49"/>
        <end position="236"/>
    </location>
</feature>
<evidence type="ECO:0000259" key="1">
    <source>
        <dbReference type="SMART" id="SM00849"/>
    </source>
</evidence>
<sequence>MLTRRDILAAAGLAGVAGLATTLVPAGGFAASGAPLSWTHFPAGEAGFLRAPVLLSGEREAILIDGGFTLSDGKALADAIKASGRTLTTIYVSQSDPDYYFGLGPVKAAFPAARVAAASATVAAIKGNVVKKLAVWGPKLKENGPQTLADIVMPEPFDGPALTLEGRAVEIVEAQGLANRRYLWVPSLRAVFGGVLVFSGVHVWTADTPTAEARAAWVKTLDAMAGRDPAIVVAGHAAPGAVPDAAAIAHTRAYLLAFEEELAKAKTGADLIAAMKRRYPDAGMGIALDIGAKVATGEMKWG</sequence>
<gene>
    <name evidence="2" type="ORF">AL072_14640</name>
</gene>
<dbReference type="CDD" id="cd07739">
    <property type="entry name" value="metallo-hydrolase-like_MBL-fold"/>
    <property type="match status" value="1"/>
</dbReference>
<dbReference type="Pfam" id="PF00753">
    <property type="entry name" value="Lactamase_B"/>
    <property type="match status" value="1"/>
</dbReference>
<evidence type="ECO:0000313" key="3">
    <source>
        <dbReference type="Proteomes" id="UP000069935"/>
    </source>
</evidence>
<dbReference type="EMBL" id="CP012402">
    <property type="protein sequence ID" value="ALG72357.1"/>
    <property type="molecule type" value="Genomic_DNA"/>
</dbReference>
<accession>A0AAC8VZQ0</accession>
<organism evidence="2 3">
    <name type="scientific">Azospirillum thiophilum</name>
    <dbReference type="NCBI Taxonomy" id="528244"/>
    <lineage>
        <taxon>Bacteria</taxon>
        <taxon>Pseudomonadati</taxon>
        <taxon>Pseudomonadota</taxon>
        <taxon>Alphaproteobacteria</taxon>
        <taxon>Rhodospirillales</taxon>
        <taxon>Azospirillaceae</taxon>
        <taxon>Azospirillum</taxon>
    </lineage>
</organism>
<dbReference type="InterPro" id="IPR001279">
    <property type="entry name" value="Metallo-B-lactamas"/>
</dbReference>
<dbReference type="Gene3D" id="3.60.15.10">
    <property type="entry name" value="Ribonuclease Z/Hydroxyacylglutathione hydrolase-like"/>
    <property type="match status" value="1"/>
</dbReference>
<name>A0AAC8VZQ0_9PROT</name>
<evidence type="ECO:0000313" key="2">
    <source>
        <dbReference type="EMBL" id="ALG72357.1"/>
    </source>
</evidence>